<dbReference type="Gene3D" id="2.160.20.10">
    <property type="entry name" value="Single-stranded right-handed beta-helix, Pectin lyase-like"/>
    <property type="match status" value="1"/>
</dbReference>
<feature type="signal peptide" evidence="2">
    <location>
        <begin position="1"/>
        <end position="38"/>
    </location>
</feature>
<dbReference type="InterPro" id="IPR008619">
    <property type="entry name" value="Filamentous_hemagglutn_rpt"/>
</dbReference>
<reference evidence="4 6" key="3">
    <citation type="journal article" date="2016" name="Genome Announc.">
        <title>Fully Closed Genome Sequences of Five Type Strains of the Genus Cronobacter and One Cronobacter sakazakii Strain.</title>
        <authorList>
            <person name="Moine D."/>
            <person name="Kassam M."/>
            <person name="Baert L."/>
            <person name="Tang Y."/>
            <person name="Barretto C."/>
            <person name="Ngom Bru C."/>
            <person name="Klijn A."/>
            <person name="Descombes P."/>
        </authorList>
    </citation>
    <scope>NUCLEOTIDE SEQUENCE [LARGE SCALE GENOMIC DNA]</scope>
    <source>
        <strain evidence="4 6">NCTC 9529</strain>
    </source>
</reference>
<evidence type="ECO:0000313" key="4">
    <source>
        <dbReference type="EMBL" id="ALB56373.1"/>
    </source>
</evidence>
<protein>
    <submittedName>
        <fullName evidence="4">Hemolysin</fullName>
    </submittedName>
</protein>
<dbReference type="EMBL" id="UFYH01000001">
    <property type="protein sequence ID" value="STD15851.1"/>
    <property type="molecule type" value="Genomic_DNA"/>
</dbReference>
<dbReference type="InterPro" id="IPR008638">
    <property type="entry name" value="FhaB/CdiA-like_TPS"/>
</dbReference>
<evidence type="ECO:0000259" key="3">
    <source>
        <dbReference type="SMART" id="SM00912"/>
    </source>
</evidence>
<dbReference type="SMART" id="SM00912">
    <property type="entry name" value="Haemagg_act"/>
    <property type="match status" value="1"/>
</dbReference>
<dbReference type="KEGG" id="cui:AFK65_17545"/>
<sequence length="738" mass="76492">MKTSRGATFRAPKELRAKMGPVCFATLLALGMVQNASAAITADTSAANQPGIHTSAGGATVVDINKASSQGVSHNIYSEFNVDKNGVVLNNSTTNTSTQQAGNINGNANLAGQSATVILNEVRSSDPSQLNGMVEVAGQSAQVIIANPSGITCDGCGFINTNHATLTTGTANFDDKGNLTGYDVQKGQVVITGAGMDVNNNGKPQMTDIYARSVKVNAELQANTLNIVTGANRVRTIGTVEKTLDGVGQAPGVALDVSSLGSMYAGKISMLGTEEGVGVRLDNADITAQDGLTITTAGKLENHNSVIASGNTLSINSESLDNSNGEIRSDAGGLVINSRGDLNNHNGKITGDNVSVSGGDTNNTDGVIESKGNMTLRGFTLDNRSGVISSGGDLGASYEYSNHNDPSVYAIKNENGVIASAGNMYIETVNIDNNSGLINADKSLSITATKLINTNSDDFVASENWKGANQAGGIYAGESDGPNTHSHYLTGENVLTVASLDNESGRIVSTGKNTDLRISSSQEINNNNGVIDSAKSLTINQYSQFNNGNGKVTAAQDLNLNAYDFTSDSQGEIKGNNVNIRTSGTFNNSGKISATRDLLLNVGDGHNYLADTSYNKGQITAGGAMTLQTDMTNFVNEGTIKAGDALSWHGTNVTNKGVIDSNSDIRFSVQSLKNAKGATIDGKSVTISGTVDNQGTITPDYIPDDVPTPHPDDNGGHTPVPNPSPAPAPAPTPEYHHH</sequence>
<evidence type="ECO:0000256" key="2">
    <source>
        <dbReference type="SAM" id="SignalP"/>
    </source>
</evidence>
<evidence type="ECO:0000313" key="5">
    <source>
        <dbReference type="EMBL" id="STD15851.1"/>
    </source>
</evidence>
<dbReference type="Pfam" id="PF05594">
    <property type="entry name" value="Fil_haemagg"/>
    <property type="match status" value="5"/>
</dbReference>
<feature type="chain" id="PRO_5042030015" evidence="2">
    <location>
        <begin position="39"/>
        <end position="738"/>
    </location>
</feature>
<reference evidence="6" key="1">
    <citation type="submission" date="2015-07" db="EMBL/GenBank/DDBJ databases">
        <authorList>
            <person name="Moine D."/>
            <person name="Kassam M."/>
        </authorList>
    </citation>
    <scope>NUCLEOTIDE SEQUENCE [LARGE SCALE GENOMIC DNA]</scope>
    <source>
        <strain evidence="6">NCTC 9529</strain>
    </source>
</reference>
<dbReference type="InterPro" id="IPR011050">
    <property type="entry name" value="Pectin_lyase_fold/virulence"/>
</dbReference>
<dbReference type="AlphaFoldDB" id="A0AAC8VT11"/>
<dbReference type="SUPFAM" id="SSF51126">
    <property type="entry name" value="Pectin lyase-like"/>
    <property type="match status" value="1"/>
</dbReference>
<keyword evidence="7" id="KW-1185">Reference proteome</keyword>
<evidence type="ECO:0000256" key="1">
    <source>
        <dbReference type="SAM" id="MobiDB-lite"/>
    </source>
</evidence>
<name>A0AAC8VT11_9ENTR</name>
<proteinExistence type="predicted"/>
<dbReference type="RefSeq" id="WP_007702273.1">
    <property type="nucleotide sequence ID" value="NZ_AJKW01000004.1"/>
</dbReference>
<reference evidence="6" key="2">
    <citation type="submission" date="2015-09" db="EMBL/GenBank/DDBJ databases">
        <title>Cronobacter genome sequencing and assembly.</title>
        <authorList>
            <person name="Descombes P."/>
            <person name="Baert L."/>
            <person name="Ngom-Bru C."/>
            <person name="Barretto C."/>
        </authorList>
    </citation>
    <scope>NUCLEOTIDE SEQUENCE [LARGE SCALE GENOMIC DNA]</scope>
    <source>
        <strain evidence="6">NCTC 9529</strain>
    </source>
</reference>
<accession>A0AAC8VT11</accession>
<dbReference type="Pfam" id="PF05860">
    <property type="entry name" value="TPS"/>
    <property type="match status" value="1"/>
</dbReference>
<reference evidence="5 7" key="4">
    <citation type="submission" date="2018-06" db="EMBL/GenBank/DDBJ databases">
        <authorList>
            <consortium name="Pathogen Informatics"/>
            <person name="Doyle S."/>
        </authorList>
    </citation>
    <scope>NUCLEOTIDE SEQUENCE [LARGE SCALE GENOMIC DNA]</scope>
    <source>
        <strain evidence="7">NCTC 9529</strain>
        <strain evidence="5">NCTC9529</strain>
    </source>
</reference>
<feature type="compositionally biased region" description="Pro residues" evidence="1">
    <location>
        <begin position="720"/>
        <end position="732"/>
    </location>
</feature>
<dbReference type="NCBIfam" id="TIGR01901">
    <property type="entry name" value="adhes_NPXG"/>
    <property type="match status" value="1"/>
</dbReference>
<dbReference type="InterPro" id="IPR010069">
    <property type="entry name" value="CdiA_FHA1_rpt"/>
</dbReference>
<dbReference type="EMBL" id="CP012257">
    <property type="protein sequence ID" value="ALB56373.1"/>
    <property type="molecule type" value="Genomic_DNA"/>
</dbReference>
<gene>
    <name evidence="5" type="primary">shlA</name>
    <name evidence="4" type="ORF">AFK65_17545</name>
    <name evidence="5" type="ORF">NCTC9529_03599</name>
</gene>
<dbReference type="Proteomes" id="UP000254849">
    <property type="component" value="Unassembled WGS sequence"/>
</dbReference>
<dbReference type="NCBIfam" id="TIGR01731">
    <property type="entry name" value="fil_hemag_20aa"/>
    <property type="match status" value="11"/>
</dbReference>
<evidence type="ECO:0000313" key="6">
    <source>
        <dbReference type="Proteomes" id="UP000061974"/>
    </source>
</evidence>
<feature type="domain" description="Filamentous haemagglutinin FhaB/tRNA nuclease CdiA-like TPS" evidence="3">
    <location>
        <begin position="56"/>
        <end position="176"/>
    </location>
</feature>
<feature type="region of interest" description="Disordered" evidence="1">
    <location>
        <begin position="689"/>
        <end position="738"/>
    </location>
</feature>
<dbReference type="Proteomes" id="UP000061974">
    <property type="component" value="Chromosome"/>
</dbReference>
<evidence type="ECO:0000313" key="7">
    <source>
        <dbReference type="Proteomes" id="UP000254849"/>
    </source>
</evidence>
<dbReference type="InterPro" id="IPR012334">
    <property type="entry name" value="Pectin_lyas_fold"/>
</dbReference>
<keyword evidence="2" id="KW-0732">Signal</keyword>
<organism evidence="4 6">
    <name type="scientific">Cronobacter universalis NCTC 9529</name>
    <dbReference type="NCBI Taxonomy" id="1074000"/>
    <lineage>
        <taxon>Bacteria</taxon>
        <taxon>Pseudomonadati</taxon>
        <taxon>Pseudomonadota</taxon>
        <taxon>Gammaproteobacteria</taxon>
        <taxon>Enterobacterales</taxon>
        <taxon>Enterobacteriaceae</taxon>
        <taxon>Cronobacter</taxon>
    </lineage>
</organism>